<organism evidence="15 16">
    <name type="scientific">Roseateles oligotrophus</name>
    <dbReference type="NCBI Taxonomy" id="1769250"/>
    <lineage>
        <taxon>Bacteria</taxon>
        <taxon>Pseudomonadati</taxon>
        <taxon>Pseudomonadota</taxon>
        <taxon>Betaproteobacteria</taxon>
        <taxon>Burkholderiales</taxon>
        <taxon>Sphaerotilaceae</taxon>
        <taxon>Roseateles</taxon>
    </lineage>
</organism>
<evidence type="ECO:0000259" key="14">
    <source>
        <dbReference type="Pfam" id="PF07715"/>
    </source>
</evidence>
<dbReference type="InterPro" id="IPR037066">
    <property type="entry name" value="Plug_dom_sf"/>
</dbReference>
<keyword evidence="9 10" id="KW-0998">Cell outer membrane</keyword>
<evidence type="ECO:0000259" key="13">
    <source>
        <dbReference type="Pfam" id="PF00593"/>
    </source>
</evidence>
<evidence type="ECO:0000313" key="16">
    <source>
        <dbReference type="Proteomes" id="UP000562027"/>
    </source>
</evidence>
<dbReference type="InterPro" id="IPR039426">
    <property type="entry name" value="TonB-dep_rcpt-like"/>
</dbReference>
<dbReference type="InterPro" id="IPR012910">
    <property type="entry name" value="Plug_dom"/>
</dbReference>
<feature type="signal peptide" evidence="12">
    <location>
        <begin position="1"/>
        <end position="26"/>
    </location>
</feature>
<dbReference type="CDD" id="cd01347">
    <property type="entry name" value="ligand_gated_channel"/>
    <property type="match status" value="1"/>
</dbReference>
<dbReference type="RefSeq" id="WP_184303719.1">
    <property type="nucleotide sequence ID" value="NZ_JACHLP010000010.1"/>
</dbReference>
<dbReference type="Pfam" id="PF07715">
    <property type="entry name" value="Plug"/>
    <property type="match status" value="1"/>
</dbReference>
<dbReference type="GO" id="GO:0009279">
    <property type="term" value="C:cell outer membrane"/>
    <property type="evidence" value="ECO:0007669"/>
    <property type="project" value="UniProtKB-SubCell"/>
</dbReference>
<evidence type="ECO:0000256" key="7">
    <source>
        <dbReference type="ARBA" id="ARBA00023136"/>
    </source>
</evidence>
<keyword evidence="7 10" id="KW-0472">Membrane</keyword>
<dbReference type="Pfam" id="PF00593">
    <property type="entry name" value="TonB_dep_Rec_b-barrel"/>
    <property type="match status" value="1"/>
</dbReference>
<name>A0A840LCZ2_9BURK</name>
<feature type="domain" description="TonB-dependent receptor-like beta-barrel" evidence="13">
    <location>
        <begin position="380"/>
        <end position="880"/>
    </location>
</feature>
<dbReference type="PANTHER" id="PTHR47234:SF2">
    <property type="entry name" value="TONB-DEPENDENT RECEPTOR"/>
    <property type="match status" value="1"/>
</dbReference>
<feature type="chain" id="PRO_5032866477" evidence="12">
    <location>
        <begin position="27"/>
        <end position="919"/>
    </location>
</feature>
<dbReference type="EMBL" id="JACHLP010000010">
    <property type="protein sequence ID" value="MBB4845591.1"/>
    <property type="molecule type" value="Genomic_DNA"/>
</dbReference>
<keyword evidence="12" id="KW-0732">Signal</keyword>
<comment type="subcellular location">
    <subcellularLocation>
        <location evidence="1 10">Cell outer membrane</location>
        <topology evidence="1 10">Multi-pass membrane protein</topology>
    </subcellularLocation>
</comment>
<dbReference type="AlphaFoldDB" id="A0A840LCZ2"/>
<reference evidence="15 16" key="1">
    <citation type="submission" date="2020-08" db="EMBL/GenBank/DDBJ databases">
        <title>Functional genomics of gut bacteria from endangered species of beetles.</title>
        <authorList>
            <person name="Carlos-Shanley C."/>
        </authorList>
    </citation>
    <scope>NUCLEOTIDE SEQUENCE [LARGE SCALE GENOMIC DNA]</scope>
    <source>
        <strain evidence="15 16">S00239</strain>
    </source>
</reference>
<evidence type="ECO:0000256" key="11">
    <source>
        <dbReference type="RuleBase" id="RU003357"/>
    </source>
</evidence>
<dbReference type="Gene3D" id="2.40.170.20">
    <property type="entry name" value="TonB-dependent receptor, beta-barrel domain"/>
    <property type="match status" value="1"/>
</dbReference>
<comment type="caution">
    <text evidence="15">The sequence shown here is derived from an EMBL/GenBank/DDBJ whole genome shotgun (WGS) entry which is preliminary data.</text>
</comment>
<evidence type="ECO:0000256" key="8">
    <source>
        <dbReference type="ARBA" id="ARBA00023170"/>
    </source>
</evidence>
<evidence type="ECO:0000256" key="4">
    <source>
        <dbReference type="ARBA" id="ARBA00022452"/>
    </source>
</evidence>
<keyword evidence="5 10" id="KW-0812">Transmembrane</keyword>
<keyword evidence="6 11" id="KW-0798">TonB box</keyword>
<dbReference type="SUPFAM" id="SSF56935">
    <property type="entry name" value="Porins"/>
    <property type="match status" value="1"/>
</dbReference>
<proteinExistence type="inferred from homology"/>
<keyword evidence="3 10" id="KW-0813">Transport</keyword>
<keyword evidence="8 15" id="KW-0675">Receptor</keyword>
<evidence type="ECO:0000256" key="9">
    <source>
        <dbReference type="ARBA" id="ARBA00023237"/>
    </source>
</evidence>
<evidence type="ECO:0000256" key="1">
    <source>
        <dbReference type="ARBA" id="ARBA00004571"/>
    </source>
</evidence>
<evidence type="ECO:0000256" key="3">
    <source>
        <dbReference type="ARBA" id="ARBA00022448"/>
    </source>
</evidence>
<keyword evidence="4 10" id="KW-1134">Transmembrane beta strand</keyword>
<accession>A0A840LCZ2</accession>
<dbReference type="Proteomes" id="UP000562027">
    <property type="component" value="Unassembled WGS sequence"/>
</dbReference>
<evidence type="ECO:0000256" key="5">
    <source>
        <dbReference type="ARBA" id="ARBA00022692"/>
    </source>
</evidence>
<dbReference type="PROSITE" id="PS52016">
    <property type="entry name" value="TONB_DEPENDENT_REC_3"/>
    <property type="match status" value="1"/>
</dbReference>
<dbReference type="PANTHER" id="PTHR47234">
    <property type="match status" value="1"/>
</dbReference>
<keyword evidence="16" id="KW-1185">Reference proteome</keyword>
<sequence length="919" mass="99701">MFHPTYIARALALLATACTSLSAAQAQTKTEAAQLERVEITGSSIKRIASEGSLPVQVLTAKEIARSGAASAAEVIQRLPAMQGFAVIDSAVGGGGGRAEASIHDIGASYTLVLLNGRRVAPAGSGNAVDLNAIPLSAIERVEVLTDGASALYGADAIAGVINFVLKKNARGVHLEAGLGLPLEGGGRSGNASITAGFGDLAKDRFNVMLSYRHDEQRQLAATERKFGSTSYLPVSKDGKNYIYDQTSGYAVPANAQVDFDPAANLKSWIFNPYYKAHGDKCAPGNFYSLSNGETKTALTERCAYDFASTIEIYPENKRDTLFVSGQWQATEALRLYSDIALSRFQITSRVAANPVPVDIPLDSPYFKQSIQPWLTPAQLAAATDVTAFYRGQDFGLRTTRQHFDTQHIVLGAEWELGSWTLGGGLTYSDSRSDEVYDGGYFRTDKFEDMLKNVRFDPFVEAGKQTPAVQQLMQDAIFHGATQTAKTTLTGVDVRASGELYKLPAGPLSLGLGGDLRNYAYEQSPSAAALQGEIYNYNPAKAYSLERKTAGLFVEALIPLIKNLELTTAWRYDKNSAVKDKLNNTTVGQSGGASTYKVAGRYQVLPTLLLRGSYGTGFKSPSMLSIAQPEVPFGVTGNRWPCPFPDTPACKAGQDQYTQMSGGNANLRPETSTQAAFGLRFEPNAQFGAGLDYWQVKLKDAVSGVSEEQAFADPAKYKELFTTYQQPKEKKAYYAFRNVATNIGQAVYRGIDWNFIARAHMDFGRVTGEISGTYMIESSYTRAGTTDDFTDSLGRYGENGAVTARNISRATLTVDSGALSNALTLNMRSGYQDRKAPVRDLQTGKNTTLTLDVPAYYTVDWQGLYSFNKQLELRLGVKNLLNQAPPLSLRSGSGHQVGYDSRYASPMMRTVYLSGSYRF</sequence>
<protein>
    <submittedName>
        <fullName evidence="15">Iron complex outermembrane receptor protein</fullName>
    </submittedName>
</protein>
<evidence type="ECO:0000256" key="10">
    <source>
        <dbReference type="PROSITE-ProRule" id="PRU01360"/>
    </source>
</evidence>
<evidence type="ECO:0000256" key="12">
    <source>
        <dbReference type="SAM" id="SignalP"/>
    </source>
</evidence>
<feature type="domain" description="TonB-dependent receptor plug" evidence="14">
    <location>
        <begin position="54"/>
        <end position="161"/>
    </location>
</feature>
<dbReference type="Gene3D" id="2.170.130.10">
    <property type="entry name" value="TonB-dependent receptor, plug domain"/>
    <property type="match status" value="1"/>
</dbReference>
<dbReference type="InterPro" id="IPR036942">
    <property type="entry name" value="Beta-barrel_TonB_sf"/>
</dbReference>
<dbReference type="InterPro" id="IPR000531">
    <property type="entry name" value="Beta-barrel_TonB"/>
</dbReference>
<evidence type="ECO:0000256" key="6">
    <source>
        <dbReference type="ARBA" id="ARBA00023077"/>
    </source>
</evidence>
<evidence type="ECO:0000313" key="15">
    <source>
        <dbReference type="EMBL" id="MBB4845591.1"/>
    </source>
</evidence>
<gene>
    <name evidence="15" type="ORF">HNP55_004143</name>
</gene>
<evidence type="ECO:0000256" key="2">
    <source>
        <dbReference type="ARBA" id="ARBA00009810"/>
    </source>
</evidence>
<comment type="similarity">
    <text evidence="2 10 11">Belongs to the TonB-dependent receptor family.</text>
</comment>